<comment type="caution">
    <text evidence="1">The sequence shown here is derived from an EMBL/GenBank/DDBJ whole genome shotgun (WGS) entry which is preliminary data.</text>
</comment>
<accession>A0A5J4VJ32</accession>
<feature type="non-terminal residue" evidence="1">
    <location>
        <position position="1"/>
    </location>
</feature>
<sequence>EIGYSCYDDNLAFSSYYGLHKFGISDSICFPNTGIPSDITKCADGETTPEIYLYNYSVGGFEYKDVQTVKEMLIRFGMVFLNNYGIIIGWEKNNWVVAEQGYDTSYTLKTYNIQNMKYGGSIFIKVADKQPPVDCSDVSDKTKEECQCIDNDPRDECKQTECKDPTTAPDE</sequence>
<protein>
    <submittedName>
        <fullName evidence="1">Uncharacterized protein</fullName>
    </submittedName>
</protein>
<gene>
    <name evidence="1" type="ORF">EZS28_022032</name>
</gene>
<dbReference type="AlphaFoldDB" id="A0A5J4VJ32"/>
<organism evidence="1 2">
    <name type="scientific">Streblomastix strix</name>
    <dbReference type="NCBI Taxonomy" id="222440"/>
    <lineage>
        <taxon>Eukaryota</taxon>
        <taxon>Metamonada</taxon>
        <taxon>Preaxostyla</taxon>
        <taxon>Oxymonadida</taxon>
        <taxon>Streblomastigidae</taxon>
        <taxon>Streblomastix</taxon>
    </lineage>
</organism>
<dbReference type="EMBL" id="SNRW01006785">
    <property type="protein sequence ID" value="KAA6382436.1"/>
    <property type="molecule type" value="Genomic_DNA"/>
</dbReference>
<evidence type="ECO:0000313" key="1">
    <source>
        <dbReference type="EMBL" id="KAA6382436.1"/>
    </source>
</evidence>
<proteinExistence type="predicted"/>
<dbReference type="Proteomes" id="UP000324800">
    <property type="component" value="Unassembled WGS sequence"/>
</dbReference>
<reference evidence="1 2" key="1">
    <citation type="submission" date="2019-03" db="EMBL/GenBank/DDBJ databases">
        <title>Single cell metagenomics reveals metabolic interactions within the superorganism composed of flagellate Streblomastix strix and complex community of Bacteroidetes bacteria on its surface.</title>
        <authorList>
            <person name="Treitli S.C."/>
            <person name="Kolisko M."/>
            <person name="Husnik F."/>
            <person name="Keeling P."/>
            <person name="Hampl V."/>
        </authorList>
    </citation>
    <scope>NUCLEOTIDE SEQUENCE [LARGE SCALE GENOMIC DNA]</scope>
    <source>
        <strain evidence="1">ST1C</strain>
    </source>
</reference>
<evidence type="ECO:0000313" key="2">
    <source>
        <dbReference type="Proteomes" id="UP000324800"/>
    </source>
</evidence>
<name>A0A5J4VJ32_9EUKA</name>